<dbReference type="Gene3D" id="3.40.190.10">
    <property type="entry name" value="Periplasmic binding protein-like II"/>
    <property type="match status" value="2"/>
</dbReference>
<gene>
    <name evidence="4" type="ORF">EV671_10501</name>
</gene>
<feature type="signal peptide" evidence="2">
    <location>
        <begin position="1"/>
        <end position="24"/>
    </location>
</feature>
<proteinExistence type="predicted"/>
<dbReference type="PROSITE" id="PS51257">
    <property type="entry name" value="PROKAR_LIPOPROTEIN"/>
    <property type="match status" value="1"/>
</dbReference>
<protein>
    <submittedName>
        <fullName evidence="4">Amino acid ABC transporter substrate-binding protein (PAAT family)</fullName>
    </submittedName>
</protein>
<evidence type="ECO:0000256" key="2">
    <source>
        <dbReference type="SAM" id="SignalP"/>
    </source>
</evidence>
<dbReference type="SUPFAM" id="SSF53850">
    <property type="entry name" value="Periplasmic binding protein-like II"/>
    <property type="match status" value="1"/>
</dbReference>
<dbReference type="Pfam" id="PF00497">
    <property type="entry name" value="SBP_bac_3"/>
    <property type="match status" value="1"/>
</dbReference>
<feature type="chain" id="PRO_5020309587" evidence="2">
    <location>
        <begin position="25"/>
        <end position="264"/>
    </location>
</feature>
<dbReference type="OrthoDB" id="8779113at2"/>
<dbReference type="AlphaFoldDB" id="A0A4R3UCS8"/>
<dbReference type="PANTHER" id="PTHR35936">
    <property type="entry name" value="MEMBRANE-BOUND LYTIC MUREIN TRANSGLYCOSYLASE F"/>
    <property type="match status" value="1"/>
</dbReference>
<dbReference type="Proteomes" id="UP000295110">
    <property type="component" value="Unassembled WGS sequence"/>
</dbReference>
<sequence>MTARGFPSALIGLACLLGAARAAAVPMLACADQAEIPPFTFAERHDGVASEQVIGASVDLLKEIGREQGWDIGVQLLPWARCLQDAANNRFQFVINLGRQEARSGQLLLSEPYFRMHSVYLYSRRLHPKGLELKSLADVHGYRVCGLSGYRFEAFGLNTADVDRGTTRSYEQLTAKLHLGRCDLVIDSRETIAGMYLINPKLRHLLVDGSLGMAALPGAPLRELYFGMPAAAPQAQALLKALNEGLRQKKTAQRIERLVDHYLD</sequence>
<organism evidence="4 5">
    <name type="scientific">Roseateles saccharophilus</name>
    <name type="common">Pseudomonas saccharophila</name>
    <dbReference type="NCBI Taxonomy" id="304"/>
    <lineage>
        <taxon>Bacteria</taxon>
        <taxon>Pseudomonadati</taxon>
        <taxon>Pseudomonadota</taxon>
        <taxon>Betaproteobacteria</taxon>
        <taxon>Burkholderiales</taxon>
        <taxon>Sphaerotilaceae</taxon>
        <taxon>Roseateles</taxon>
    </lineage>
</organism>
<keyword evidence="5" id="KW-1185">Reference proteome</keyword>
<comment type="caution">
    <text evidence="4">The sequence shown here is derived from an EMBL/GenBank/DDBJ whole genome shotgun (WGS) entry which is preliminary data.</text>
</comment>
<evidence type="ECO:0000313" key="4">
    <source>
        <dbReference type="EMBL" id="TCU85111.1"/>
    </source>
</evidence>
<dbReference type="SMART" id="SM00062">
    <property type="entry name" value="PBPb"/>
    <property type="match status" value="1"/>
</dbReference>
<accession>A0A4R3UCS8</accession>
<evidence type="ECO:0000259" key="3">
    <source>
        <dbReference type="SMART" id="SM00062"/>
    </source>
</evidence>
<evidence type="ECO:0000256" key="1">
    <source>
        <dbReference type="ARBA" id="ARBA00022729"/>
    </source>
</evidence>
<name>A0A4R3UCS8_ROSSA</name>
<dbReference type="RefSeq" id="WP_132576458.1">
    <property type="nucleotide sequence ID" value="NZ_CBCSGL010000070.1"/>
</dbReference>
<keyword evidence="1 2" id="KW-0732">Signal</keyword>
<evidence type="ECO:0000313" key="5">
    <source>
        <dbReference type="Proteomes" id="UP000295110"/>
    </source>
</evidence>
<dbReference type="EMBL" id="SMBU01000050">
    <property type="protein sequence ID" value="TCU85111.1"/>
    <property type="molecule type" value="Genomic_DNA"/>
</dbReference>
<feature type="domain" description="Solute-binding protein family 3/N-terminal" evidence="3">
    <location>
        <begin position="27"/>
        <end position="264"/>
    </location>
</feature>
<dbReference type="InterPro" id="IPR001638">
    <property type="entry name" value="Solute-binding_3/MltF_N"/>
</dbReference>
<reference evidence="4 5" key="1">
    <citation type="submission" date="2019-03" db="EMBL/GenBank/DDBJ databases">
        <title>Genomic Encyclopedia of Type Strains, Phase IV (KMG-IV): sequencing the most valuable type-strain genomes for metagenomic binning, comparative biology and taxonomic classification.</title>
        <authorList>
            <person name="Goeker M."/>
        </authorList>
    </citation>
    <scope>NUCLEOTIDE SEQUENCE [LARGE SCALE GENOMIC DNA]</scope>
    <source>
        <strain evidence="4 5">DSM 654</strain>
    </source>
</reference>
<dbReference type="PANTHER" id="PTHR35936:SF25">
    <property type="entry name" value="ABC TRANSPORTER SUBSTRATE-BINDING PROTEIN"/>
    <property type="match status" value="1"/>
</dbReference>